<evidence type="ECO:0000256" key="1">
    <source>
        <dbReference type="SAM" id="SignalP"/>
    </source>
</evidence>
<evidence type="ECO:0000313" key="3">
    <source>
        <dbReference type="Proteomes" id="UP000784294"/>
    </source>
</evidence>
<reference evidence="2" key="1">
    <citation type="submission" date="2018-11" db="EMBL/GenBank/DDBJ databases">
        <authorList>
            <consortium name="Pathogen Informatics"/>
        </authorList>
    </citation>
    <scope>NUCLEOTIDE SEQUENCE</scope>
</reference>
<gene>
    <name evidence="2" type="ORF">PXEA_LOCUS11539</name>
</gene>
<name>A0A3S5CLE5_9PLAT</name>
<evidence type="ECO:0008006" key="4">
    <source>
        <dbReference type="Google" id="ProtNLM"/>
    </source>
</evidence>
<dbReference type="EMBL" id="CAAALY010035631">
    <property type="protein sequence ID" value="VEL18099.1"/>
    <property type="molecule type" value="Genomic_DNA"/>
</dbReference>
<feature type="chain" id="PRO_5018716477" description="Secreted protein" evidence="1">
    <location>
        <begin position="28"/>
        <end position="117"/>
    </location>
</feature>
<dbReference type="AlphaFoldDB" id="A0A3S5CLE5"/>
<comment type="caution">
    <text evidence="2">The sequence shown here is derived from an EMBL/GenBank/DDBJ whole genome shotgun (WGS) entry which is preliminary data.</text>
</comment>
<keyword evidence="3" id="KW-1185">Reference proteome</keyword>
<feature type="signal peptide" evidence="1">
    <location>
        <begin position="1"/>
        <end position="27"/>
    </location>
</feature>
<keyword evidence="1" id="KW-0732">Signal</keyword>
<evidence type="ECO:0000313" key="2">
    <source>
        <dbReference type="EMBL" id="VEL18099.1"/>
    </source>
</evidence>
<organism evidence="2 3">
    <name type="scientific">Protopolystoma xenopodis</name>
    <dbReference type="NCBI Taxonomy" id="117903"/>
    <lineage>
        <taxon>Eukaryota</taxon>
        <taxon>Metazoa</taxon>
        <taxon>Spiralia</taxon>
        <taxon>Lophotrochozoa</taxon>
        <taxon>Platyhelminthes</taxon>
        <taxon>Monogenea</taxon>
        <taxon>Polyopisthocotylea</taxon>
        <taxon>Polystomatidea</taxon>
        <taxon>Polystomatidae</taxon>
        <taxon>Protopolystoma</taxon>
    </lineage>
</organism>
<proteinExistence type="predicted"/>
<sequence>MPQGSSADLPTLSLSLSFFLCLRLVLALGQDLRVYTTRSTFRHVCVYVVEGHVVPNQPDDRARGGRDRAEKDEAERRMVKWGVHFARCRQAVVLVDDGSVGVKETVVNSRVVQSINN</sequence>
<protein>
    <recommendedName>
        <fullName evidence="4">Secreted protein</fullName>
    </recommendedName>
</protein>
<accession>A0A3S5CLE5</accession>
<dbReference type="Proteomes" id="UP000784294">
    <property type="component" value="Unassembled WGS sequence"/>
</dbReference>